<dbReference type="GO" id="GO:0003677">
    <property type="term" value="F:DNA binding"/>
    <property type="evidence" value="ECO:0007669"/>
    <property type="project" value="UniProtKB-KW"/>
</dbReference>
<dbReference type="InterPro" id="IPR010998">
    <property type="entry name" value="Integrase_recombinase_N"/>
</dbReference>
<accession>A0A644X486</accession>
<sequence length="101" mass="11528">MNKDQAMQSFLKICNSEASPKAPCQTYLLTASRFLEYCRTADVATLDESPFRDYLLELHASGSLSPVTINHHNSIIRFLYEVTLNDNLPMIQDYPLQVFVL</sequence>
<dbReference type="InterPro" id="IPR004107">
    <property type="entry name" value="Integrase_SAM-like_N"/>
</dbReference>
<dbReference type="GO" id="GO:0015074">
    <property type="term" value="P:DNA integration"/>
    <property type="evidence" value="ECO:0007669"/>
    <property type="project" value="InterPro"/>
</dbReference>
<dbReference type="EMBL" id="VSSQ01001723">
    <property type="protein sequence ID" value="MPM10661.1"/>
    <property type="molecule type" value="Genomic_DNA"/>
</dbReference>
<keyword evidence="1" id="KW-0238">DNA-binding</keyword>
<dbReference type="AlphaFoldDB" id="A0A644X486"/>
<evidence type="ECO:0000313" key="3">
    <source>
        <dbReference type="EMBL" id="MPM10661.1"/>
    </source>
</evidence>
<organism evidence="3">
    <name type="scientific">bioreactor metagenome</name>
    <dbReference type="NCBI Taxonomy" id="1076179"/>
    <lineage>
        <taxon>unclassified sequences</taxon>
        <taxon>metagenomes</taxon>
        <taxon>ecological metagenomes</taxon>
    </lineage>
</organism>
<proteinExistence type="predicted"/>
<feature type="domain" description="Integrase SAM-like N-terminal" evidence="2">
    <location>
        <begin position="8"/>
        <end position="88"/>
    </location>
</feature>
<dbReference type="Gene3D" id="1.10.150.130">
    <property type="match status" value="1"/>
</dbReference>
<evidence type="ECO:0000256" key="1">
    <source>
        <dbReference type="ARBA" id="ARBA00023125"/>
    </source>
</evidence>
<name>A0A644X486_9ZZZZ</name>
<evidence type="ECO:0000259" key="2">
    <source>
        <dbReference type="Pfam" id="PF13495"/>
    </source>
</evidence>
<reference evidence="3" key="1">
    <citation type="submission" date="2019-08" db="EMBL/GenBank/DDBJ databases">
        <authorList>
            <person name="Kucharzyk K."/>
            <person name="Murdoch R.W."/>
            <person name="Higgins S."/>
            <person name="Loffler F."/>
        </authorList>
    </citation>
    <scope>NUCLEOTIDE SEQUENCE</scope>
</reference>
<protein>
    <recommendedName>
        <fullName evidence="2">Integrase SAM-like N-terminal domain-containing protein</fullName>
    </recommendedName>
</protein>
<dbReference type="Pfam" id="PF13495">
    <property type="entry name" value="Phage_int_SAM_4"/>
    <property type="match status" value="1"/>
</dbReference>
<comment type="caution">
    <text evidence="3">The sequence shown here is derived from an EMBL/GenBank/DDBJ whole genome shotgun (WGS) entry which is preliminary data.</text>
</comment>
<gene>
    <name evidence="3" type="ORF">SDC9_56995</name>
</gene>